<keyword evidence="2" id="KW-0645">Protease</keyword>
<dbReference type="Gene3D" id="1.10.1780.10">
    <property type="entry name" value="Clp, N-terminal domain"/>
    <property type="match status" value="1"/>
</dbReference>
<keyword evidence="2" id="KW-0067">ATP-binding</keyword>
<dbReference type="SUPFAM" id="SSF81923">
    <property type="entry name" value="Double Clp-N motif"/>
    <property type="match status" value="1"/>
</dbReference>
<dbReference type="AlphaFoldDB" id="A0A5J4Q223"/>
<dbReference type="GO" id="GO:0008233">
    <property type="term" value="F:peptidase activity"/>
    <property type="evidence" value="ECO:0007669"/>
    <property type="project" value="UniProtKB-KW"/>
</dbReference>
<name>A0A5J4Q223_9ZZZZ</name>
<dbReference type="Pfam" id="PF02861">
    <property type="entry name" value="Clp_N"/>
    <property type="match status" value="1"/>
</dbReference>
<evidence type="ECO:0000259" key="1">
    <source>
        <dbReference type="PROSITE" id="PS51903"/>
    </source>
</evidence>
<feature type="non-terminal residue" evidence="2">
    <location>
        <position position="66"/>
    </location>
</feature>
<sequence>MISQFSRKVSDILIYSKEEANRLRNNYVGPEHLLLGLIRDGEGKAVKMLSTLKINLFEIKKQIEHH</sequence>
<keyword evidence="2" id="KW-0378">Hydrolase</keyword>
<dbReference type="GO" id="GO:0005524">
    <property type="term" value="F:ATP binding"/>
    <property type="evidence" value="ECO:0007669"/>
    <property type="project" value="UniProtKB-KW"/>
</dbReference>
<dbReference type="GO" id="GO:0006508">
    <property type="term" value="P:proteolysis"/>
    <property type="evidence" value="ECO:0007669"/>
    <property type="project" value="UniProtKB-KW"/>
</dbReference>
<dbReference type="EMBL" id="SNRY01005573">
    <property type="protein sequence ID" value="KAA6314613.1"/>
    <property type="molecule type" value="Genomic_DNA"/>
</dbReference>
<dbReference type="InterPro" id="IPR036628">
    <property type="entry name" value="Clp_N_dom_sf"/>
</dbReference>
<proteinExistence type="predicted"/>
<protein>
    <submittedName>
        <fullName evidence="2">ATP-dependent Clp protease ATP-binding subunit ClpC</fullName>
    </submittedName>
</protein>
<feature type="domain" description="Clp R" evidence="1">
    <location>
        <begin position="2"/>
        <end position="66"/>
    </location>
</feature>
<comment type="caution">
    <text evidence="2">The sequence shown here is derived from an EMBL/GenBank/DDBJ whole genome shotgun (WGS) entry which is preliminary data.</text>
</comment>
<organism evidence="2">
    <name type="scientific">termite gut metagenome</name>
    <dbReference type="NCBI Taxonomy" id="433724"/>
    <lineage>
        <taxon>unclassified sequences</taxon>
        <taxon>metagenomes</taxon>
        <taxon>organismal metagenomes</taxon>
    </lineage>
</organism>
<dbReference type="PROSITE" id="PS51903">
    <property type="entry name" value="CLP_R"/>
    <property type="match status" value="1"/>
</dbReference>
<accession>A0A5J4Q223</accession>
<reference evidence="2" key="1">
    <citation type="submission" date="2019-03" db="EMBL/GenBank/DDBJ databases">
        <title>Single cell metagenomics reveals metabolic interactions within the superorganism composed of flagellate Streblomastix strix and complex community of Bacteroidetes bacteria on its surface.</title>
        <authorList>
            <person name="Treitli S.C."/>
            <person name="Kolisko M."/>
            <person name="Husnik F."/>
            <person name="Keeling P."/>
            <person name="Hampl V."/>
        </authorList>
    </citation>
    <scope>NUCLEOTIDE SEQUENCE</scope>
    <source>
        <strain evidence="2">STM</strain>
    </source>
</reference>
<gene>
    <name evidence="2" type="ORF">EZS27_034800</name>
</gene>
<dbReference type="InterPro" id="IPR004176">
    <property type="entry name" value="Clp_R_N"/>
</dbReference>
<keyword evidence="2" id="KW-0547">Nucleotide-binding</keyword>
<evidence type="ECO:0000313" key="2">
    <source>
        <dbReference type="EMBL" id="KAA6314613.1"/>
    </source>
</evidence>